<dbReference type="PRINTS" id="PR00344">
    <property type="entry name" value="BCTRLSENSOR"/>
</dbReference>
<dbReference type="GO" id="GO:0000155">
    <property type="term" value="F:phosphorelay sensor kinase activity"/>
    <property type="evidence" value="ECO:0007669"/>
    <property type="project" value="InterPro"/>
</dbReference>
<dbReference type="CDD" id="cd06225">
    <property type="entry name" value="HAMP"/>
    <property type="match status" value="1"/>
</dbReference>
<dbReference type="InterPro" id="IPR003661">
    <property type="entry name" value="HisK_dim/P_dom"/>
</dbReference>
<protein>
    <recommendedName>
        <fullName evidence="3">histidine kinase</fullName>
        <ecNumber evidence="3">2.7.13.3</ecNumber>
    </recommendedName>
</protein>
<dbReference type="SMART" id="SM00387">
    <property type="entry name" value="HATPase_c"/>
    <property type="match status" value="1"/>
</dbReference>
<evidence type="ECO:0000256" key="1">
    <source>
        <dbReference type="ARBA" id="ARBA00000085"/>
    </source>
</evidence>
<evidence type="ECO:0000256" key="5">
    <source>
        <dbReference type="ARBA" id="ARBA00022679"/>
    </source>
</evidence>
<dbReference type="InterPro" id="IPR052162">
    <property type="entry name" value="Sensor_kinase/Photoreceptor"/>
</dbReference>
<evidence type="ECO:0000259" key="12">
    <source>
        <dbReference type="PROSITE" id="PS50109"/>
    </source>
</evidence>
<gene>
    <name evidence="14" type="ORF">GRQ65_18540</name>
</gene>
<dbReference type="InterPro" id="IPR007891">
    <property type="entry name" value="CHASE3"/>
</dbReference>
<dbReference type="SMART" id="SM00304">
    <property type="entry name" value="HAMP"/>
    <property type="match status" value="1"/>
</dbReference>
<keyword evidence="8 11" id="KW-1133">Transmembrane helix</keyword>
<dbReference type="PANTHER" id="PTHR43304">
    <property type="entry name" value="PHYTOCHROME-LIKE PROTEIN CPH1"/>
    <property type="match status" value="1"/>
</dbReference>
<reference evidence="14 15" key="1">
    <citation type="submission" date="2019-12" db="EMBL/GenBank/DDBJ databases">
        <authorList>
            <person name="Kun Z."/>
        </authorList>
    </citation>
    <scope>NUCLEOTIDE SEQUENCE [LARGE SCALE GENOMIC DNA]</scope>
    <source>
        <strain evidence="14 15">YIM 123512</strain>
    </source>
</reference>
<dbReference type="EC" id="2.7.13.3" evidence="3"/>
<dbReference type="Proteomes" id="UP000473325">
    <property type="component" value="Unassembled WGS sequence"/>
</dbReference>
<comment type="subcellular location">
    <subcellularLocation>
        <location evidence="2">Cell membrane</location>
    </subcellularLocation>
</comment>
<evidence type="ECO:0000259" key="13">
    <source>
        <dbReference type="PROSITE" id="PS50885"/>
    </source>
</evidence>
<comment type="caution">
    <text evidence="14">The sequence shown here is derived from an EMBL/GenBank/DDBJ whole genome shotgun (WGS) entry which is preliminary data.</text>
</comment>
<keyword evidence="4" id="KW-0597">Phosphoprotein</keyword>
<accession>A0A6L7EVN9</accession>
<dbReference type="SUPFAM" id="SSF55874">
    <property type="entry name" value="ATPase domain of HSP90 chaperone/DNA topoisomerase II/histidine kinase"/>
    <property type="match status" value="1"/>
</dbReference>
<sequence>MKSDSWSLERRVNRAIVLVLALILVLVVVVTAALVRAKEAGDSVIDRWDPALLSRARSTNGMISQETGVRGFAAGKKENFLDAYDVAVPVIAEELDNLQRYVDGEPELERLLAAYVDAYETWNTEVAEPIIARTRAGDAGVGADAVSEANKAKFDDIRTALQELNDGLLTKSADAEHLRERAFTWVWVAIGVGVALLLAVGFLLARGLRRSVLQPIRGLVLQTRAVADGDLSTEIHQQGPAEIETLAIDVETMRAELLHHLERVERARLRLQERSAELARSNDDLEQFAYVASHDLSEPLRKVTNFCQLLERQYSDQLDDKARTYIGFMVDGAKRMQVLINDLLSFSRVGRTTEHFAEVDLGVALDRALSTLDDQISAGGVKVIRGPLPTVPGDPTLLTALLQNLVGNAVKYRSDERPSWVEVTAAPGTDLDEPPHWVVTVADNGIGIDAQYAERIFTIFQRLHLRDAYGGTGIGLALCRKIVDFHRGRIWLAEPEGPGARFQFTLPLVQSPLGTVDDDEPSPRAHA</sequence>
<feature type="domain" description="Histidine kinase" evidence="12">
    <location>
        <begin position="291"/>
        <end position="510"/>
    </location>
</feature>
<dbReference type="SUPFAM" id="SSF47384">
    <property type="entry name" value="Homodimeric domain of signal transducing histidine kinase"/>
    <property type="match status" value="1"/>
</dbReference>
<organism evidence="14 15">
    <name type="scientific">Nocardioides flavescens</name>
    <dbReference type="NCBI Taxonomy" id="2691959"/>
    <lineage>
        <taxon>Bacteria</taxon>
        <taxon>Bacillati</taxon>
        <taxon>Actinomycetota</taxon>
        <taxon>Actinomycetes</taxon>
        <taxon>Propionibacteriales</taxon>
        <taxon>Nocardioidaceae</taxon>
        <taxon>Nocardioides</taxon>
    </lineage>
</organism>
<dbReference type="Gene3D" id="1.10.287.130">
    <property type="match status" value="1"/>
</dbReference>
<keyword evidence="10" id="KW-0175">Coiled coil</keyword>
<dbReference type="InterPro" id="IPR003660">
    <property type="entry name" value="HAMP_dom"/>
</dbReference>
<evidence type="ECO:0000256" key="8">
    <source>
        <dbReference type="ARBA" id="ARBA00022989"/>
    </source>
</evidence>
<evidence type="ECO:0000256" key="2">
    <source>
        <dbReference type="ARBA" id="ARBA00004236"/>
    </source>
</evidence>
<dbReference type="Pfam" id="PF02518">
    <property type="entry name" value="HATPase_c"/>
    <property type="match status" value="1"/>
</dbReference>
<dbReference type="RefSeq" id="WP_160879475.1">
    <property type="nucleotide sequence ID" value="NZ_WUEK01000013.1"/>
</dbReference>
<dbReference type="PROSITE" id="PS50109">
    <property type="entry name" value="HIS_KIN"/>
    <property type="match status" value="1"/>
</dbReference>
<evidence type="ECO:0000313" key="15">
    <source>
        <dbReference type="Proteomes" id="UP000473325"/>
    </source>
</evidence>
<feature type="domain" description="HAMP" evidence="13">
    <location>
        <begin position="210"/>
        <end position="262"/>
    </location>
</feature>
<evidence type="ECO:0000256" key="9">
    <source>
        <dbReference type="ARBA" id="ARBA00023012"/>
    </source>
</evidence>
<dbReference type="Pfam" id="PF05227">
    <property type="entry name" value="CHASE3"/>
    <property type="match status" value="1"/>
</dbReference>
<dbReference type="EMBL" id="WUEK01000013">
    <property type="protein sequence ID" value="MXG91547.1"/>
    <property type="molecule type" value="Genomic_DNA"/>
</dbReference>
<dbReference type="SMART" id="SM00388">
    <property type="entry name" value="HisKA"/>
    <property type="match status" value="1"/>
</dbReference>
<dbReference type="InterPro" id="IPR005467">
    <property type="entry name" value="His_kinase_dom"/>
</dbReference>
<dbReference type="Gene3D" id="3.30.565.10">
    <property type="entry name" value="Histidine kinase-like ATPase, C-terminal domain"/>
    <property type="match status" value="1"/>
</dbReference>
<proteinExistence type="predicted"/>
<dbReference type="PROSITE" id="PS50885">
    <property type="entry name" value="HAMP"/>
    <property type="match status" value="1"/>
</dbReference>
<evidence type="ECO:0000256" key="10">
    <source>
        <dbReference type="SAM" id="Coils"/>
    </source>
</evidence>
<keyword evidence="15" id="KW-1185">Reference proteome</keyword>
<comment type="catalytic activity">
    <reaction evidence="1">
        <text>ATP + protein L-histidine = ADP + protein N-phospho-L-histidine.</text>
        <dbReference type="EC" id="2.7.13.3"/>
    </reaction>
</comment>
<dbReference type="CDD" id="cd00082">
    <property type="entry name" value="HisKA"/>
    <property type="match status" value="1"/>
</dbReference>
<dbReference type="Pfam" id="PF00672">
    <property type="entry name" value="HAMP"/>
    <property type="match status" value="1"/>
</dbReference>
<dbReference type="Pfam" id="PF00512">
    <property type="entry name" value="HisKA"/>
    <property type="match status" value="1"/>
</dbReference>
<evidence type="ECO:0000313" key="14">
    <source>
        <dbReference type="EMBL" id="MXG91547.1"/>
    </source>
</evidence>
<keyword evidence="9" id="KW-0902">Two-component regulatory system</keyword>
<dbReference type="InterPro" id="IPR004358">
    <property type="entry name" value="Sig_transdc_His_kin-like_C"/>
</dbReference>
<evidence type="ECO:0000256" key="11">
    <source>
        <dbReference type="SAM" id="Phobius"/>
    </source>
</evidence>
<dbReference type="InterPro" id="IPR036890">
    <property type="entry name" value="HATPase_C_sf"/>
</dbReference>
<feature type="coiled-coil region" evidence="10">
    <location>
        <begin position="254"/>
        <end position="284"/>
    </location>
</feature>
<evidence type="ECO:0000256" key="6">
    <source>
        <dbReference type="ARBA" id="ARBA00022692"/>
    </source>
</evidence>
<dbReference type="InterPro" id="IPR036097">
    <property type="entry name" value="HisK_dim/P_sf"/>
</dbReference>
<name>A0A6L7EVN9_9ACTN</name>
<keyword evidence="7" id="KW-0418">Kinase</keyword>
<dbReference type="Gene3D" id="6.10.340.10">
    <property type="match status" value="1"/>
</dbReference>
<dbReference type="GO" id="GO:0005886">
    <property type="term" value="C:plasma membrane"/>
    <property type="evidence" value="ECO:0007669"/>
    <property type="project" value="UniProtKB-SubCell"/>
</dbReference>
<keyword evidence="11" id="KW-0472">Membrane</keyword>
<evidence type="ECO:0000256" key="3">
    <source>
        <dbReference type="ARBA" id="ARBA00012438"/>
    </source>
</evidence>
<keyword evidence="5" id="KW-0808">Transferase</keyword>
<dbReference type="InterPro" id="IPR003594">
    <property type="entry name" value="HATPase_dom"/>
</dbReference>
<evidence type="ECO:0000256" key="4">
    <source>
        <dbReference type="ARBA" id="ARBA00022553"/>
    </source>
</evidence>
<evidence type="ECO:0000256" key="7">
    <source>
        <dbReference type="ARBA" id="ARBA00022777"/>
    </source>
</evidence>
<feature type="transmembrane region" description="Helical" evidence="11">
    <location>
        <begin position="185"/>
        <end position="205"/>
    </location>
</feature>
<dbReference type="SUPFAM" id="SSF158472">
    <property type="entry name" value="HAMP domain-like"/>
    <property type="match status" value="1"/>
</dbReference>
<dbReference type="PANTHER" id="PTHR43304:SF1">
    <property type="entry name" value="PAC DOMAIN-CONTAINING PROTEIN"/>
    <property type="match status" value="1"/>
</dbReference>
<dbReference type="AlphaFoldDB" id="A0A6L7EVN9"/>
<keyword evidence="6 11" id="KW-0812">Transmembrane</keyword>